<dbReference type="EMBL" id="GBXM01107361">
    <property type="protein sequence ID" value="JAH01216.1"/>
    <property type="molecule type" value="Transcribed_RNA"/>
</dbReference>
<organism evidence="1">
    <name type="scientific">Anguilla anguilla</name>
    <name type="common">European freshwater eel</name>
    <name type="synonym">Muraena anguilla</name>
    <dbReference type="NCBI Taxonomy" id="7936"/>
    <lineage>
        <taxon>Eukaryota</taxon>
        <taxon>Metazoa</taxon>
        <taxon>Chordata</taxon>
        <taxon>Craniata</taxon>
        <taxon>Vertebrata</taxon>
        <taxon>Euteleostomi</taxon>
        <taxon>Actinopterygii</taxon>
        <taxon>Neopterygii</taxon>
        <taxon>Teleostei</taxon>
        <taxon>Anguilliformes</taxon>
        <taxon>Anguillidae</taxon>
        <taxon>Anguilla</taxon>
    </lineage>
</organism>
<name>A0A0E9P963_ANGAN</name>
<sequence>MVITAVVDKKKQHKPTQALQLCCTKKNVSTLRRM</sequence>
<evidence type="ECO:0000313" key="1">
    <source>
        <dbReference type="EMBL" id="JAH01216.1"/>
    </source>
</evidence>
<protein>
    <submittedName>
        <fullName evidence="1">Uncharacterized protein</fullName>
    </submittedName>
</protein>
<accession>A0A0E9P963</accession>
<dbReference type="AlphaFoldDB" id="A0A0E9P963"/>
<reference evidence="1" key="2">
    <citation type="journal article" date="2015" name="Fish Shellfish Immunol.">
        <title>Early steps in the European eel (Anguilla anguilla)-Vibrio vulnificus interaction in the gills: Role of the RtxA13 toxin.</title>
        <authorList>
            <person name="Callol A."/>
            <person name="Pajuelo D."/>
            <person name="Ebbesson L."/>
            <person name="Teles M."/>
            <person name="MacKenzie S."/>
            <person name="Amaro C."/>
        </authorList>
    </citation>
    <scope>NUCLEOTIDE SEQUENCE</scope>
</reference>
<proteinExistence type="predicted"/>
<reference evidence="1" key="1">
    <citation type="submission" date="2014-11" db="EMBL/GenBank/DDBJ databases">
        <authorList>
            <person name="Amaro Gonzalez C."/>
        </authorList>
    </citation>
    <scope>NUCLEOTIDE SEQUENCE</scope>
</reference>